<dbReference type="CDD" id="cd06611">
    <property type="entry name" value="STKc_SLK_like"/>
    <property type="match status" value="1"/>
</dbReference>
<feature type="compositionally biased region" description="Low complexity" evidence="13">
    <location>
        <begin position="1743"/>
        <end position="1755"/>
    </location>
</feature>
<dbReference type="InterPro" id="IPR011009">
    <property type="entry name" value="Kinase-like_dom_sf"/>
</dbReference>
<evidence type="ECO:0000256" key="9">
    <source>
        <dbReference type="ARBA" id="ARBA00022840"/>
    </source>
</evidence>
<feature type="domain" description="Protein kinase" evidence="14">
    <location>
        <begin position="231"/>
        <end position="489"/>
    </location>
</feature>
<feature type="region of interest" description="Disordered" evidence="13">
    <location>
        <begin position="955"/>
        <end position="1028"/>
    </location>
</feature>
<keyword evidence="7" id="KW-0418">Kinase</keyword>
<organism evidence="17 18">
    <name type="scientific">Clunio marinus</name>
    <dbReference type="NCBI Taxonomy" id="568069"/>
    <lineage>
        <taxon>Eukaryota</taxon>
        <taxon>Metazoa</taxon>
        <taxon>Ecdysozoa</taxon>
        <taxon>Arthropoda</taxon>
        <taxon>Hexapoda</taxon>
        <taxon>Insecta</taxon>
        <taxon>Pterygota</taxon>
        <taxon>Neoptera</taxon>
        <taxon>Endopterygota</taxon>
        <taxon>Diptera</taxon>
        <taxon>Nematocera</taxon>
        <taxon>Chironomoidea</taxon>
        <taxon>Chironomidae</taxon>
        <taxon>Clunio</taxon>
    </lineage>
</organism>
<feature type="compositionally biased region" description="Polar residues" evidence="13">
    <location>
        <begin position="1719"/>
        <end position="1731"/>
    </location>
</feature>
<reference evidence="17 18" key="1">
    <citation type="submission" date="2015-04" db="EMBL/GenBank/DDBJ databases">
        <authorList>
            <person name="Syromyatnikov M.Y."/>
            <person name="Popov V.N."/>
        </authorList>
    </citation>
    <scope>NUCLEOTIDE SEQUENCE [LARGE SCALE GENOMIC DNA]</scope>
</reference>
<feature type="compositionally biased region" description="Low complexity" evidence="13">
    <location>
        <begin position="1578"/>
        <end position="1587"/>
    </location>
</feature>
<dbReference type="GO" id="GO:0005737">
    <property type="term" value="C:cytoplasm"/>
    <property type="evidence" value="ECO:0007669"/>
    <property type="project" value="UniProtKB-ARBA"/>
</dbReference>
<dbReference type="PANTHER" id="PTHR46538">
    <property type="entry name" value="PROTEIN KINASE DOMAIN-CONTAINING PROTEIN"/>
    <property type="match status" value="1"/>
</dbReference>
<feature type="binding site" evidence="11">
    <location>
        <position position="260"/>
    </location>
    <ligand>
        <name>ATP</name>
        <dbReference type="ChEBI" id="CHEBI:30616"/>
    </ligand>
</feature>
<feature type="compositionally biased region" description="Polar residues" evidence="13">
    <location>
        <begin position="1011"/>
        <end position="1021"/>
    </location>
</feature>
<dbReference type="CDD" id="cd20379">
    <property type="entry name" value="Tudor_dTUD-like"/>
    <property type="match status" value="1"/>
</dbReference>
<feature type="compositionally biased region" description="Polar residues" evidence="13">
    <location>
        <begin position="833"/>
        <end position="847"/>
    </location>
</feature>
<keyword evidence="5" id="KW-0808">Transferase</keyword>
<dbReference type="PROSITE" id="PS01002">
    <property type="entry name" value="TCTP_1"/>
    <property type="match status" value="1"/>
</dbReference>
<dbReference type="Proteomes" id="UP000183832">
    <property type="component" value="Unassembled WGS sequence"/>
</dbReference>
<dbReference type="InterPro" id="IPR034737">
    <property type="entry name" value="TCTP"/>
</dbReference>
<accession>A0A1J1J7L2</accession>
<keyword evidence="9 11" id="KW-0067">ATP-binding</keyword>
<dbReference type="InterPro" id="IPR035437">
    <property type="entry name" value="SNase_OB-fold_sf"/>
</dbReference>
<feature type="region of interest" description="Disordered" evidence="13">
    <location>
        <begin position="1045"/>
        <end position="1083"/>
    </location>
</feature>
<dbReference type="PROSITE" id="PS00107">
    <property type="entry name" value="PROTEIN_KINASE_ATP"/>
    <property type="match status" value="1"/>
</dbReference>
<dbReference type="InterPro" id="IPR018105">
    <property type="entry name" value="Translational_control_tumour_p"/>
</dbReference>
<dbReference type="InterPro" id="IPR017441">
    <property type="entry name" value="Protein_kinase_ATP_BS"/>
</dbReference>
<evidence type="ECO:0000256" key="5">
    <source>
        <dbReference type="ARBA" id="ARBA00022679"/>
    </source>
</evidence>
<dbReference type="STRING" id="568069.A0A1J1J7L2"/>
<dbReference type="Pfam" id="PF00069">
    <property type="entry name" value="Pkinase"/>
    <property type="match status" value="1"/>
</dbReference>
<dbReference type="FunFam" id="3.30.200.20:FF:000353">
    <property type="entry name" value="Sterile20-like kinase, isoform B"/>
    <property type="match status" value="1"/>
</dbReference>
<evidence type="ECO:0000259" key="15">
    <source>
        <dbReference type="PROSITE" id="PS50304"/>
    </source>
</evidence>
<dbReference type="PROSITE" id="PS01003">
    <property type="entry name" value="TCTP_2"/>
    <property type="match status" value="1"/>
</dbReference>
<dbReference type="PROSITE" id="PS51797">
    <property type="entry name" value="TCTP_3"/>
    <property type="match status" value="1"/>
</dbReference>
<evidence type="ECO:0000256" key="8">
    <source>
        <dbReference type="ARBA" id="ARBA00022837"/>
    </source>
</evidence>
<keyword evidence="4" id="KW-0597">Phosphoprotein</keyword>
<dbReference type="PROSITE" id="PS00108">
    <property type="entry name" value="PROTEIN_KINASE_ST"/>
    <property type="match status" value="1"/>
</dbReference>
<dbReference type="Pfam" id="PF00567">
    <property type="entry name" value="TUDOR"/>
    <property type="match status" value="3"/>
</dbReference>
<dbReference type="InterPro" id="IPR008271">
    <property type="entry name" value="Ser/Thr_kinase_AS"/>
</dbReference>
<dbReference type="InterPro" id="IPR000719">
    <property type="entry name" value="Prot_kinase_dom"/>
</dbReference>
<keyword evidence="3" id="KW-0723">Serine/threonine-protein kinase</keyword>
<feature type="compositionally biased region" description="Basic and acidic residues" evidence="13">
    <location>
        <begin position="1659"/>
        <end position="1682"/>
    </location>
</feature>
<keyword evidence="8" id="KW-0106">Calcium</keyword>
<dbReference type="SMART" id="SM00220">
    <property type="entry name" value="S_TKc"/>
    <property type="match status" value="1"/>
</dbReference>
<feature type="compositionally biased region" description="Low complexity" evidence="13">
    <location>
        <begin position="984"/>
        <end position="1005"/>
    </location>
</feature>
<dbReference type="PROSITE" id="PS50011">
    <property type="entry name" value="PROTEIN_KINASE_DOM"/>
    <property type="match status" value="1"/>
</dbReference>
<evidence type="ECO:0000256" key="3">
    <source>
        <dbReference type="ARBA" id="ARBA00022527"/>
    </source>
</evidence>
<dbReference type="InterPro" id="IPR022165">
    <property type="entry name" value="PKK"/>
</dbReference>
<feature type="coiled-coil region" evidence="12">
    <location>
        <begin position="1424"/>
        <end position="1502"/>
    </location>
</feature>
<dbReference type="Gene3D" id="2.40.50.90">
    <property type="match status" value="2"/>
</dbReference>
<evidence type="ECO:0000256" key="4">
    <source>
        <dbReference type="ARBA" id="ARBA00022553"/>
    </source>
</evidence>
<feature type="compositionally biased region" description="Basic and acidic residues" evidence="13">
    <location>
        <begin position="671"/>
        <end position="681"/>
    </location>
</feature>
<evidence type="ECO:0000256" key="1">
    <source>
        <dbReference type="ARBA" id="ARBA00002114"/>
    </source>
</evidence>
<dbReference type="InterPro" id="IPR011323">
    <property type="entry name" value="Mss4/transl-control_tumour"/>
</dbReference>
<evidence type="ECO:0000256" key="2">
    <source>
        <dbReference type="ARBA" id="ARBA00014759"/>
    </source>
</evidence>
<evidence type="ECO:0000256" key="6">
    <source>
        <dbReference type="ARBA" id="ARBA00022741"/>
    </source>
</evidence>
<dbReference type="Gene3D" id="1.10.510.10">
    <property type="entry name" value="Transferase(Phosphotransferase) domain 1"/>
    <property type="match status" value="1"/>
</dbReference>
<dbReference type="FunFam" id="1.10.510.10:FF:001091">
    <property type="entry name" value="STE family protein kinase"/>
    <property type="match status" value="1"/>
</dbReference>
<feature type="compositionally biased region" description="Basic and acidic residues" evidence="13">
    <location>
        <begin position="559"/>
        <end position="597"/>
    </location>
</feature>
<dbReference type="PANTHER" id="PTHR46538:SF3">
    <property type="entry name" value="PROTEIN KINASE DOMAIN-CONTAINING PROTEIN"/>
    <property type="match status" value="1"/>
</dbReference>
<evidence type="ECO:0000256" key="12">
    <source>
        <dbReference type="SAM" id="Coils"/>
    </source>
</evidence>
<dbReference type="OrthoDB" id="10027016at2759"/>
<feature type="region of interest" description="Disordered" evidence="13">
    <location>
        <begin position="1658"/>
        <end position="1695"/>
    </location>
</feature>
<evidence type="ECO:0000256" key="10">
    <source>
        <dbReference type="PROSITE-ProRule" id="PRU01133"/>
    </source>
</evidence>
<sequence length="2668" mass="306099">MRIYKDIFTNDEIFSDTYKIKLISDVMYEVYGKLETRKLGDVQLDGANPSAEEAEEGCEDAVESGVDIVLNHRLQETFFSDKKQYTVYLKDYMKKIVARLEEKSPDQVEVFKTNCNTVMKDILGRFKELQFFTGESQDCDGMIAMMEYRDIDGVSTPVLMAFKHGSIMEQHGNHIKACVFVFTKGSLIVTKLKTMSFLNNLKKVFHLGSGEAKKKRLYNNIRMDTDPNDFWSMIGELGDGAFGKVYKAQNKETSRLAAAKMCTLEDEENLSDHMVEIDILSEIRHQNIVELYEAFSIDDKLWMLIEYCDGGALDSIMVELEKPLTELQIAYVCKHMLAGLHHLHKNKVIHRDLKAGNVLLTMDGGVKLADFGVSAKNKHTLQKHDTFIGTPYWMAPELVLCETFRDNPYDYKVDIWSLGITLIEFAQMEPPNSEMSPMRVLLKIQKSEPPKLDQPSRWTKEFNEFLAKVLIKDPTQRPDTEILQTLPFVNRDLDPKPIRDLLLEYKADVVEEEVVDEEAEEPRNAAIPLDLDDDTVSVQSQETDKQPDTPSSSLSKSSNDSKESTPQPVDEKKEIKEPSVVKTTPEQEKKIIKREKGPAPLPPPLAAAAAQVKEPKEEEVVREVPHSLKIIEQGDEEEKLESNKSTPKTSPTSEIIPPPPPEFANDTSTEELSRKSSKESFVDDGEITVQFRSSGGRTPVAAASTIHQEVRRSISVDDKSTSSASSPTVLANAKLNTSTIAVNQLPDQSNSLASNVNQVTVVTSHPPVIIDNSQSATRIPKAGNNKKLSKSLSSDTNTSVTSNEVVIVSNETTKSQHVHESSTDDDYQSYDSLESSPKYNNDKSAVITNTTPTTNKSKPRKLDESEVMIVSPDSIFVEDLVDENQADGGGIMKSNHQLDTSHVSVVTVGDEQVKVKDSSHLLVDSNSDLSNVSHGESSDGIEFISPHAKTNGQVIYNSKRSSSSREDDVNIIVRTGSGSGGGTNSTNKRVSPDSSVDCSSSMDSPTRGHSENGSMRSSSNHDGTKSNHLGIVSTVTNNININNVSKHHHHHHDRSDAESVSTNTSHDSRERDELEGVQLRRKEPQEIVIVQPPSPKRPQRTKEEIQIANLKKKTRKRTRKFEIDGVQVTTTTSKVIYGDDENGRMYDDHVFRKQELRELKLLQKQEKKQFYDLQAKEQIAKDQQDKKFEQERLALERTYEADMDVLARQHKQTVEKYEQQQENELRNTSKKIRMEQERELKLFRDALKQELRLLKQEIDLLPKDKRKDEFRKRKVSMEVEHEEREKQFLANLSEQHEIALRRISEIYREKMAATEKSYLQQKQTAMRTREAMMWELEEKHIHEKHQLSKRHVKDLCFMQRHQMIIRHEKELDQIKKMLQRKEEELIKRQTIEKRALPKRIRAERKARDMMFRESLRISIHHDPKAEEEKIKKFQEQEKKRYMQEQQRFETKHMKQLEELRANCDSTVRELEQMQNEKRKALLEHESAKLKECDEALQREMREWKSMLMPRKQRILEDFAQQIDMYECRFGPTDRNDFDGEFFVPAEVRSRVNSSKGSLRIHGGLLTISKSRTFLSLSSGSRMSTHSSTPDLSHSVPTTPGSNHKFSLTSSYDSVLEETEDGGMVIIKKGKSKSKGKDKKKVKTYTSVQHIFPNNVQVRRKSEDFLDKKSSSQNKNDSKKQQDFLRSTSDQPYRLIPRVKSPEIIDAFANRTTFHGDENFYSSPSNSKSYENLDSESGKNENASSKWGTSRSSKSFSTDLNISANYTIPRVSLSHHKISIHDSQEGTRQTMMKVEILSAEGFEKFFVLPLISFSLNDAPLKVDSNLCSIIQSIALYAKSPDEIILDEIYLVSGFNNDSLWYRAKVLKTEDFYEVFLIDNGRIMKKLKKNQFKMCSKALSKIKPLIVQCCLKDSALFIKHRPEADNLFKFIVSKRKTFVMVIKEKKEDLIVVDLEIDNFSVSDLMKNNYGLVFEPKINITLKTLKELKIPQDTSIEIKTSWINSPSDFYVSIVSMEQEKELMREEMKAFYQQNPVKFTMIVPGMICVVEDDNGNWHRVEVQTSPGKDNWCKVIYVDSGKEEFVLWHSIYELADDFYSFPRYAKRYCSSLADIIPIEGHKTWSEDSIEFFRRHLINCDDRIDLVESNNRVHLFVCHKATKIYINQSLVIFQHAKSTIKAKNNSRYPLFEASDEECKSKDDKNEDFNEKLHPVKIINREQINAGDFLIQFLDHEDNIKMFNELIQKNIENCLDVSELKVGELCLVNLSFKNNNNQDIVEWHRAIINKIDSRLHLTICDHQDEDEEVSVTFHNVIPIPEYFQKIKFLTARVKIDCSWKNCWGHEEVEIVQQVFKSFDNFFVKFKDNNSIQLASDRTIRPVILYGSKENKLRYNIISLLEEKGVAISHYAERRIVEVDLLENRFTSKIMKYVGKKIADELDNFDPFFASLPDILDSRYVTIGDYSVKLMPTIIKNWLPTKTSQKSSFVASISNVGKDGSIFMIDQTSLQDLRDLTNIINKYYNQTQVTKGTFKEGQPCLAPFYGDDHYHRGIVRRVNGDSCDVEFIDYGNIQCDMPTDSLSFSVLCSEIPPIVERYYLTGSPPKKNGVIDQSVLDKFQYFANTFVGSINIHLEDIKINDPNHIKRCSILVNGYNFNTYKDIITNLELSSDDDSC</sequence>
<protein>
    <recommendedName>
        <fullName evidence="2">Translationally-controlled tumor protein homolog</fullName>
    </recommendedName>
</protein>
<dbReference type="PROSITE" id="PS50304">
    <property type="entry name" value="TUDOR"/>
    <property type="match status" value="2"/>
</dbReference>
<name>A0A1J1J7L2_9DIPT</name>
<feature type="compositionally biased region" description="Low complexity" evidence="13">
    <location>
        <begin position="790"/>
        <end position="799"/>
    </location>
</feature>
<dbReference type="GO" id="GO:0004674">
    <property type="term" value="F:protein serine/threonine kinase activity"/>
    <property type="evidence" value="ECO:0007669"/>
    <property type="project" value="UniProtKB-KW"/>
</dbReference>
<keyword evidence="12" id="KW-0175">Coiled coil</keyword>
<evidence type="ECO:0000256" key="11">
    <source>
        <dbReference type="PROSITE-ProRule" id="PRU10141"/>
    </source>
</evidence>
<keyword evidence="18" id="KW-1185">Reference proteome</keyword>
<dbReference type="SUPFAM" id="SSF56112">
    <property type="entry name" value="Protein kinase-like (PK-like)"/>
    <property type="match status" value="1"/>
</dbReference>
<dbReference type="Gene3D" id="3.30.200.20">
    <property type="entry name" value="Phosphorylase Kinase, domain 1"/>
    <property type="match status" value="1"/>
</dbReference>
<dbReference type="InterPro" id="IPR011057">
    <property type="entry name" value="Mss4-like_sf"/>
</dbReference>
<feature type="compositionally biased region" description="Low complexity" evidence="13">
    <location>
        <begin position="644"/>
        <end position="655"/>
    </location>
</feature>
<dbReference type="SUPFAM" id="SSF63748">
    <property type="entry name" value="Tudor/PWWP/MBT"/>
    <property type="match status" value="3"/>
</dbReference>
<feature type="compositionally biased region" description="Polar residues" evidence="13">
    <location>
        <begin position="800"/>
        <end position="815"/>
    </location>
</feature>
<feature type="region of interest" description="Disordered" evidence="13">
    <location>
        <begin position="772"/>
        <end position="863"/>
    </location>
</feature>
<evidence type="ECO:0000259" key="14">
    <source>
        <dbReference type="PROSITE" id="PS50011"/>
    </source>
</evidence>
<keyword evidence="6 11" id="KW-0547">Nucleotide-binding</keyword>
<dbReference type="Pfam" id="PF00838">
    <property type="entry name" value="TCTP"/>
    <property type="match status" value="1"/>
</dbReference>
<dbReference type="SMART" id="SM00333">
    <property type="entry name" value="TUDOR"/>
    <property type="match status" value="3"/>
</dbReference>
<evidence type="ECO:0000313" key="18">
    <source>
        <dbReference type="Proteomes" id="UP000183832"/>
    </source>
</evidence>
<feature type="region of interest" description="Disordered" evidence="13">
    <location>
        <begin position="513"/>
        <end position="681"/>
    </location>
</feature>
<comment type="function">
    <text evidence="1">Involved in calcium binding and microtubule stabilization.</text>
</comment>
<dbReference type="Pfam" id="PF12474">
    <property type="entry name" value="PKK"/>
    <property type="match status" value="2"/>
</dbReference>
<dbReference type="InterPro" id="IPR051585">
    <property type="entry name" value="STE20_Ser/Thr_Kinases"/>
</dbReference>
<dbReference type="InterPro" id="IPR002999">
    <property type="entry name" value="Tudor"/>
</dbReference>
<feature type="compositionally biased region" description="Basic and acidic residues" evidence="13">
    <location>
        <begin position="613"/>
        <end position="626"/>
    </location>
</feature>
<proteinExistence type="inferred from homology"/>
<dbReference type="GO" id="GO:0005524">
    <property type="term" value="F:ATP binding"/>
    <property type="evidence" value="ECO:0007669"/>
    <property type="project" value="UniProtKB-UniRule"/>
</dbReference>
<feature type="domain" description="Tudor" evidence="15">
    <location>
        <begin position="2037"/>
        <end position="2096"/>
    </location>
</feature>
<dbReference type="Gene3D" id="2.170.150.10">
    <property type="entry name" value="Metal Binding Protein, Guanine Nucleotide Exchange Factor, Chain A"/>
    <property type="match status" value="1"/>
</dbReference>
<comment type="similarity">
    <text evidence="10">Belongs to the TCTP family.</text>
</comment>
<feature type="compositionally biased region" description="Basic and acidic residues" evidence="13">
    <location>
        <begin position="1066"/>
        <end position="1083"/>
    </location>
</feature>
<dbReference type="EMBL" id="CVRI01000075">
    <property type="protein sequence ID" value="CRL08421.1"/>
    <property type="molecule type" value="Genomic_DNA"/>
</dbReference>
<evidence type="ECO:0000256" key="13">
    <source>
        <dbReference type="SAM" id="MobiDB-lite"/>
    </source>
</evidence>
<gene>
    <name evidence="17" type="primary">putative STE20-like serine</name>
    <name evidence="17" type="synonym">threonine-protein kinase</name>
    <name evidence="17" type="ORF">CLUMA_CG021388</name>
</gene>
<feature type="region of interest" description="Disordered" evidence="13">
    <location>
        <begin position="1717"/>
        <end position="1755"/>
    </location>
</feature>
<feature type="domain" description="TCTP" evidence="16">
    <location>
        <begin position="1"/>
        <end position="171"/>
    </location>
</feature>
<feature type="domain" description="Tudor" evidence="15">
    <location>
        <begin position="2525"/>
        <end position="2583"/>
    </location>
</feature>
<feature type="coiled-coil region" evidence="12">
    <location>
        <begin position="1203"/>
        <end position="1264"/>
    </location>
</feature>
<evidence type="ECO:0000256" key="7">
    <source>
        <dbReference type="ARBA" id="ARBA00022777"/>
    </source>
</evidence>
<dbReference type="Gene3D" id="2.30.30.140">
    <property type="match status" value="3"/>
</dbReference>
<evidence type="ECO:0000313" key="17">
    <source>
        <dbReference type="EMBL" id="CRL08421.1"/>
    </source>
</evidence>
<dbReference type="InterPro" id="IPR018103">
    <property type="entry name" value="Translation_control_tumour_CS"/>
</dbReference>
<evidence type="ECO:0000259" key="16">
    <source>
        <dbReference type="PROSITE" id="PS51797"/>
    </source>
</evidence>
<feature type="region of interest" description="Disordered" evidence="13">
    <location>
        <begin position="1578"/>
        <end position="1603"/>
    </location>
</feature>
<dbReference type="SUPFAM" id="SSF51316">
    <property type="entry name" value="Mss4-like"/>
    <property type="match status" value="1"/>
</dbReference>
<dbReference type="FunFam" id="2.170.150.10:FF:000002">
    <property type="entry name" value="Translationally-controlled tumor protein homolog"/>
    <property type="match status" value="1"/>
</dbReference>
<dbReference type="PRINTS" id="PR01653">
    <property type="entry name" value="TCTPROTEIN"/>
</dbReference>
<feature type="compositionally biased region" description="Polar residues" evidence="13">
    <location>
        <begin position="1588"/>
        <end position="1603"/>
    </location>
</feature>